<dbReference type="KEGG" id="sky:D0C37_28530"/>
<dbReference type="AlphaFoldDB" id="A0A385DK42"/>
<dbReference type="Gene3D" id="1.10.357.10">
    <property type="entry name" value="Tetracycline Repressor, domain 2"/>
    <property type="match status" value="1"/>
</dbReference>
<dbReference type="SUPFAM" id="SSF46689">
    <property type="entry name" value="Homeodomain-like"/>
    <property type="match status" value="1"/>
</dbReference>
<dbReference type="PANTHER" id="PTHR30055">
    <property type="entry name" value="HTH-TYPE TRANSCRIPTIONAL REGULATOR RUTR"/>
    <property type="match status" value="1"/>
</dbReference>
<dbReference type="InterPro" id="IPR009057">
    <property type="entry name" value="Homeodomain-like_sf"/>
</dbReference>
<dbReference type="PANTHER" id="PTHR30055:SF234">
    <property type="entry name" value="HTH-TYPE TRANSCRIPTIONAL REGULATOR BETI"/>
    <property type="match status" value="1"/>
</dbReference>
<evidence type="ECO:0000259" key="4">
    <source>
        <dbReference type="Pfam" id="PF00440"/>
    </source>
</evidence>
<accession>A0A385DK42</accession>
<dbReference type="GeneID" id="300118075"/>
<dbReference type="EMBL" id="CP031742">
    <property type="protein sequence ID" value="AXQ58161.1"/>
    <property type="molecule type" value="Genomic_DNA"/>
</dbReference>
<keyword evidence="1" id="KW-0805">Transcription regulation</keyword>
<dbReference type="InterPro" id="IPR050109">
    <property type="entry name" value="HTH-type_TetR-like_transc_reg"/>
</dbReference>
<dbReference type="Pfam" id="PF00440">
    <property type="entry name" value="TetR_N"/>
    <property type="match status" value="1"/>
</dbReference>
<reference evidence="5 6" key="1">
    <citation type="submission" date="2018-08" db="EMBL/GenBank/DDBJ databases">
        <authorList>
            <person name="Ferrada E.E."/>
            <person name="Latorre B.A."/>
        </authorList>
    </citation>
    <scope>NUCLEOTIDE SEQUENCE [LARGE SCALE GENOMIC DNA]</scope>
    <source>
        <strain evidence="5 6">VK-A60T</strain>
    </source>
</reference>
<keyword evidence="2" id="KW-0238">DNA-binding</keyword>
<protein>
    <submittedName>
        <fullName evidence="5">TetR/AcrR family transcriptional regulator</fullName>
    </submittedName>
</protein>
<dbReference type="GO" id="GO:0003700">
    <property type="term" value="F:DNA-binding transcription factor activity"/>
    <property type="evidence" value="ECO:0007669"/>
    <property type="project" value="TreeGrafter"/>
</dbReference>
<sequence>MARSDRSRTALLDAAERLFAEAGIAQTSDRKIAEAAGNSNHSAVGYYFGGREGLLRALLTRHITGLEPRRQEMSAASASLLDDVRGLVVPATDALGALAAQAGEGKPTWRARFVRAAVHDPQAAEILRGLGDEAPAAARIVHAIVARLDHLPANIVRGRAALMTHIITSACAEHEEQAARDSTTPRWQATGDFLADAITGMLQAPVTHPTDPGRTDG</sequence>
<keyword evidence="3" id="KW-0804">Transcription</keyword>
<gene>
    <name evidence="5" type="ORF">D0C37_28530</name>
</gene>
<evidence type="ECO:0000313" key="5">
    <source>
        <dbReference type="EMBL" id="AXQ58161.1"/>
    </source>
</evidence>
<feature type="domain" description="HTH tetR-type" evidence="4">
    <location>
        <begin position="11"/>
        <end position="58"/>
    </location>
</feature>
<dbReference type="RefSeq" id="WP_117350561.1">
    <property type="nucleotide sequence ID" value="NZ_CP031742.1"/>
</dbReference>
<evidence type="ECO:0000256" key="1">
    <source>
        <dbReference type="ARBA" id="ARBA00023015"/>
    </source>
</evidence>
<name>A0A385DK42_9ACTN</name>
<dbReference type="GO" id="GO:0000976">
    <property type="term" value="F:transcription cis-regulatory region binding"/>
    <property type="evidence" value="ECO:0007669"/>
    <property type="project" value="TreeGrafter"/>
</dbReference>
<evidence type="ECO:0000256" key="3">
    <source>
        <dbReference type="ARBA" id="ARBA00023163"/>
    </source>
</evidence>
<evidence type="ECO:0000256" key="2">
    <source>
        <dbReference type="ARBA" id="ARBA00023125"/>
    </source>
</evidence>
<evidence type="ECO:0000313" key="6">
    <source>
        <dbReference type="Proteomes" id="UP000259636"/>
    </source>
</evidence>
<dbReference type="Proteomes" id="UP000259636">
    <property type="component" value="Chromosome"/>
</dbReference>
<organism evidence="5 6">
    <name type="scientific">Streptomyces koyangensis</name>
    <dbReference type="NCBI Taxonomy" id="188770"/>
    <lineage>
        <taxon>Bacteria</taxon>
        <taxon>Bacillati</taxon>
        <taxon>Actinomycetota</taxon>
        <taxon>Actinomycetes</taxon>
        <taxon>Kitasatosporales</taxon>
        <taxon>Streptomycetaceae</taxon>
        <taxon>Streptomyces</taxon>
        <taxon>Streptomyces aurantiacus group</taxon>
    </lineage>
</organism>
<dbReference type="InterPro" id="IPR001647">
    <property type="entry name" value="HTH_TetR"/>
</dbReference>
<proteinExistence type="predicted"/>